<sequence length="273" mass="29747">MPTWFLPPDFTFTPEGPLRLGTIITHPARPTLVLASLPGDTGIILPKETTLVEPNHSHEKSISRSHSLNIWANFLEVTSATVKIDTGRQNVESYGTVDHEIRFFADPLTPSVASAITALPDVKKHINSGVFGRRPVYIVTGLRIARTSFTVSKDVSKTLGGEISGSGTIPGGIVPITAGAGISGSSERKTTGSYDTAPGIVFAYRLSVIRTKRAGVETELFDDKAAFLTGDETDVEQPLVVVEATREELEEDFEEQSEFQTLELERDETCLWF</sequence>
<gene>
    <name evidence="1" type="ORF">N7494_009401</name>
</gene>
<keyword evidence="2" id="KW-1185">Reference proteome</keyword>
<evidence type="ECO:0000313" key="1">
    <source>
        <dbReference type="EMBL" id="KAJ5532849.1"/>
    </source>
</evidence>
<accession>A0AAD6GDD2</accession>
<dbReference type="EMBL" id="JAQIZZ010000007">
    <property type="protein sequence ID" value="KAJ5532849.1"/>
    <property type="molecule type" value="Genomic_DNA"/>
</dbReference>
<evidence type="ECO:0000313" key="2">
    <source>
        <dbReference type="Proteomes" id="UP001220324"/>
    </source>
</evidence>
<proteinExistence type="predicted"/>
<name>A0AAD6GDD2_9EURO</name>
<reference evidence="1 2" key="1">
    <citation type="journal article" date="2023" name="IMA Fungus">
        <title>Comparative genomic study of the Penicillium genus elucidates a diverse pangenome and 15 lateral gene transfer events.</title>
        <authorList>
            <person name="Petersen C."/>
            <person name="Sorensen T."/>
            <person name="Nielsen M.R."/>
            <person name="Sondergaard T.E."/>
            <person name="Sorensen J.L."/>
            <person name="Fitzpatrick D.A."/>
            <person name="Frisvad J.C."/>
            <person name="Nielsen K.L."/>
        </authorList>
    </citation>
    <scope>NUCLEOTIDE SEQUENCE [LARGE SCALE GENOMIC DNA]</scope>
    <source>
        <strain evidence="1 2">IBT 35679</strain>
    </source>
</reference>
<dbReference type="Proteomes" id="UP001220324">
    <property type="component" value="Unassembled WGS sequence"/>
</dbReference>
<dbReference type="AlphaFoldDB" id="A0AAD6GDD2"/>
<comment type="caution">
    <text evidence="1">The sequence shown here is derived from an EMBL/GenBank/DDBJ whole genome shotgun (WGS) entry which is preliminary data.</text>
</comment>
<organism evidence="1 2">
    <name type="scientific">Penicillium frequentans</name>
    <dbReference type="NCBI Taxonomy" id="3151616"/>
    <lineage>
        <taxon>Eukaryota</taxon>
        <taxon>Fungi</taxon>
        <taxon>Dikarya</taxon>
        <taxon>Ascomycota</taxon>
        <taxon>Pezizomycotina</taxon>
        <taxon>Eurotiomycetes</taxon>
        <taxon>Eurotiomycetidae</taxon>
        <taxon>Eurotiales</taxon>
        <taxon>Aspergillaceae</taxon>
        <taxon>Penicillium</taxon>
    </lineage>
</organism>
<protein>
    <submittedName>
        <fullName evidence="1">Uncharacterized protein</fullName>
    </submittedName>
</protein>